<sequence>MKFRSLSSRNIAAGLMLVLSTAAIAVPANRTREPAETEPAPTEEKNRNETWRKPLGELAQVTEMCQLIGEQKDGKMRFCFYTCPSGKMHTIVRVHVCPATYEK</sequence>
<accession>A0A084Y086</accession>
<dbReference type="AlphaFoldDB" id="A0A084Y086"/>
<protein>
    <recommendedName>
        <fullName evidence="5">Secreted protein</fullName>
    </recommendedName>
</protein>
<dbReference type="EMBL" id="JDSS02000021">
    <property type="protein sequence ID" value="KFB68130.1"/>
    <property type="molecule type" value="Genomic_DNA"/>
</dbReference>
<feature type="signal peptide" evidence="2">
    <location>
        <begin position="1"/>
        <end position="25"/>
    </location>
</feature>
<evidence type="ECO:0000256" key="2">
    <source>
        <dbReference type="SAM" id="SignalP"/>
    </source>
</evidence>
<name>A0A084Y086_9PROT</name>
<organism evidence="3 4">
    <name type="scientific">Candidatus Accumulibacter vicinus</name>
    <dbReference type="NCBI Taxonomy" id="2954382"/>
    <lineage>
        <taxon>Bacteria</taxon>
        <taxon>Pseudomonadati</taxon>
        <taxon>Pseudomonadota</taxon>
        <taxon>Betaproteobacteria</taxon>
        <taxon>Candidatus Accumulibacter</taxon>
    </lineage>
</organism>
<feature type="region of interest" description="Disordered" evidence="1">
    <location>
        <begin position="28"/>
        <end position="50"/>
    </location>
</feature>
<dbReference type="Proteomes" id="UP000019812">
    <property type="component" value="Unassembled WGS sequence"/>
</dbReference>
<evidence type="ECO:0008006" key="5">
    <source>
        <dbReference type="Google" id="ProtNLM"/>
    </source>
</evidence>
<proteinExistence type="predicted"/>
<evidence type="ECO:0000313" key="4">
    <source>
        <dbReference type="Proteomes" id="UP000019812"/>
    </source>
</evidence>
<keyword evidence="2" id="KW-0732">Signal</keyword>
<feature type="chain" id="PRO_5001785537" description="Secreted protein" evidence="2">
    <location>
        <begin position="26"/>
        <end position="103"/>
    </location>
</feature>
<gene>
    <name evidence="3" type="ORF">CAPSK01_001982</name>
</gene>
<reference evidence="3 4" key="1">
    <citation type="submission" date="2014-07" db="EMBL/GenBank/DDBJ databases">
        <title>Expanding our view of genomic diversity in Candidatus Accumulibacter clades.</title>
        <authorList>
            <person name="Skennerton C.T."/>
            <person name="Barr J.J."/>
            <person name="Slater F.R."/>
            <person name="Bond P.L."/>
            <person name="Tyson G.W."/>
        </authorList>
    </citation>
    <scope>NUCLEOTIDE SEQUENCE [LARGE SCALE GENOMIC DNA]</scope>
    <source>
        <strain evidence="4">SK-01</strain>
    </source>
</reference>
<comment type="caution">
    <text evidence="3">The sequence shown here is derived from an EMBL/GenBank/DDBJ whole genome shotgun (WGS) entry which is preliminary data.</text>
</comment>
<evidence type="ECO:0000313" key="3">
    <source>
        <dbReference type="EMBL" id="KFB68130.1"/>
    </source>
</evidence>
<evidence type="ECO:0000256" key="1">
    <source>
        <dbReference type="SAM" id="MobiDB-lite"/>
    </source>
</evidence>